<keyword evidence="3" id="KW-1185">Reference proteome</keyword>
<dbReference type="Proteomes" id="UP000001549">
    <property type="component" value="Chromosome"/>
</dbReference>
<proteinExistence type="predicted"/>
<name>F8B3Q0_9ACTN</name>
<dbReference type="AlphaFoldDB" id="F8B3Q0"/>
<dbReference type="HOGENOM" id="CLU_2000548_0_0_11"/>
<organism evidence="2 3">
    <name type="scientific">Candidatus Protofrankia datiscae</name>
    <dbReference type="NCBI Taxonomy" id="2716812"/>
    <lineage>
        <taxon>Bacteria</taxon>
        <taxon>Bacillati</taxon>
        <taxon>Actinomycetota</taxon>
        <taxon>Actinomycetes</taxon>
        <taxon>Frankiales</taxon>
        <taxon>Frankiaceae</taxon>
        <taxon>Protofrankia</taxon>
    </lineage>
</organism>
<gene>
    <name evidence="2" type="ordered locus">FsymDg_0324</name>
</gene>
<dbReference type="STRING" id="656024.FsymDg_0324"/>
<evidence type="ECO:0000313" key="2">
    <source>
        <dbReference type="EMBL" id="AEH07892.1"/>
    </source>
</evidence>
<dbReference type="KEGG" id="fsy:FsymDg_0324"/>
<dbReference type="EMBL" id="CP002801">
    <property type="protein sequence ID" value="AEH07892.1"/>
    <property type="molecule type" value="Genomic_DNA"/>
</dbReference>
<reference evidence="2 3" key="1">
    <citation type="submission" date="2011-05" db="EMBL/GenBank/DDBJ databases">
        <title>Complete sequence of chromosome of Frankia symbiont of Datisca glomerata.</title>
        <authorList>
            <consortium name="US DOE Joint Genome Institute"/>
            <person name="Lucas S."/>
            <person name="Han J."/>
            <person name="Lapidus A."/>
            <person name="Cheng J.-F."/>
            <person name="Goodwin L."/>
            <person name="Pitluck S."/>
            <person name="Peters L."/>
            <person name="Mikhailova N."/>
            <person name="Chertkov O."/>
            <person name="Teshima H."/>
            <person name="Han C."/>
            <person name="Tapia R."/>
            <person name="Land M."/>
            <person name="Hauser L."/>
            <person name="Kyrpides N."/>
            <person name="Ivanova N."/>
            <person name="Pagani I."/>
            <person name="Berry A."/>
            <person name="Pawlowski K."/>
            <person name="Persson T."/>
            <person name="Vanden Heuvel B."/>
            <person name="Benson D."/>
            <person name="Woyke T."/>
        </authorList>
    </citation>
    <scope>NUCLEOTIDE SEQUENCE [LARGE SCALE GENOMIC DNA]</scope>
    <source>
        <strain evidence="3">4085684</strain>
    </source>
</reference>
<evidence type="ECO:0000256" key="1">
    <source>
        <dbReference type="SAM" id="MobiDB-lite"/>
    </source>
</evidence>
<sequence>MATQLAVTGCAAASGGRPRMYTASHGITWHAHRITWHEVVLMATSVTTAGPFGIPLDVPPGADPDRALPADLSDPTRTGAALGALVESGRLDPPLSAGASLPTLPSTTSRWRDWQPGTPARWRS</sequence>
<accession>F8B3Q0</accession>
<evidence type="ECO:0000313" key="3">
    <source>
        <dbReference type="Proteomes" id="UP000001549"/>
    </source>
</evidence>
<protein>
    <submittedName>
        <fullName evidence="2">Uncharacterized protein</fullName>
    </submittedName>
</protein>
<feature type="region of interest" description="Disordered" evidence="1">
    <location>
        <begin position="89"/>
        <end position="124"/>
    </location>
</feature>